<evidence type="ECO:0000259" key="8">
    <source>
        <dbReference type="Pfam" id="PF02803"/>
    </source>
</evidence>
<evidence type="ECO:0000313" key="9">
    <source>
        <dbReference type="EMBL" id="MFC5466900.1"/>
    </source>
</evidence>
<dbReference type="NCBIfam" id="NF005805">
    <property type="entry name" value="PRK07661.1"/>
    <property type="match status" value="1"/>
</dbReference>
<dbReference type="PROSITE" id="PS00098">
    <property type="entry name" value="THIOLASE_1"/>
    <property type="match status" value="1"/>
</dbReference>
<keyword evidence="4 6" id="KW-0012">Acyltransferase</keyword>
<keyword evidence="10" id="KW-1185">Reference proteome</keyword>
<comment type="pathway">
    <text evidence="1">Lipid metabolism.</text>
</comment>
<dbReference type="CDD" id="cd00751">
    <property type="entry name" value="thiolase"/>
    <property type="match status" value="1"/>
</dbReference>
<reference evidence="10" key="1">
    <citation type="journal article" date="2019" name="Int. J. Syst. Evol. Microbiol.">
        <title>The Global Catalogue of Microorganisms (GCM) 10K type strain sequencing project: providing services to taxonomists for standard genome sequencing and annotation.</title>
        <authorList>
            <consortium name="The Broad Institute Genomics Platform"/>
            <consortium name="The Broad Institute Genome Sequencing Center for Infectious Disease"/>
            <person name="Wu L."/>
            <person name="Ma J."/>
        </authorList>
    </citation>
    <scope>NUCLEOTIDE SEQUENCE [LARGE SCALE GENOMIC DNA]</scope>
    <source>
        <strain evidence="10">CGMCC 1.12237</strain>
    </source>
</reference>
<comment type="similarity">
    <text evidence="2 6">Belongs to the thiolase-like superfamily. Thiolase family.</text>
</comment>
<evidence type="ECO:0000256" key="1">
    <source>
        <dbReference type="ARBA" id="ARBA00005189"/>
    </source>
</evidence>
<dbReference type="EC" id="2.3.1.16" evidence="5"/>
<dbReference type="InterPro" id="IPR050215">
    <property type="entry name" value="Thiolase-like_sf_Thiolase"/>
</dbReference>
<dbReference type="PANTHER" id="PTHR43853">
    <property type="entry name" value="3-KETOACYL-COA THIOLASE, PEROXISOMAL"/>
    <property type="match status" value="1"/>
</dbReference>
<dbReference type="EMBL" id="JBHSMC010000043">
    <property type="protein sequence ID" value="MFC5466900.1"/>
    <property type="molecule type" value="Genomic_DNA"/>
</dbReference>
<dbReference type="InterPro" id="IPR020610">
    <property type="entry name" value="Thiolase_AS"/>
</dbReference>
<dbReference type="Gene3D" id="3.40.47.10">
    <property type="match status" value="1"/>
</dbReference>
<evidence type="ECO:0000259" key="7">
    <source>
        <dbReference type="Pfam" id="PF00108"/>
    </source>
</evidence>
<gene>
    <name evidence="9" type="ORF">ACFPM4_19425</name>
</gene>
<evidence type="ECO:0000313" key="10">
    <source>
        <dbReference type="Proteomes" id="UP001596147"/>
    </source>
</evidence>
<dbReference type="Proteomes" id="UP001596147">
    <property type="component" value="Unassembled WGS sequence"/>
</dbReference>
<keyword evidence="3 6" id="KW-0808">Transferase</keyword>
<comment type="caution">
    <text evidence="9">The sequence shown here is derived from an EMBL/GenBank/DDBJ whole genome shotgun (WGS) entry which is preliminary data.</text>
</comment>
<feature type="domain" description="Thiolase N-terminal" evidence="7">
    <location>
        <begin position="5"/>
        <end position="260"/>
    </location>
</feature>
<dbReference type="InterPro" id="IPR020613">
    <property type="entry name" value="Thiolase_CS"/>
</dbReference>
<dbReference type="InterPro" id="IPR002155">
    <property type="entry name" value="Thiolase"/>
</dbReference>
<dbReference type="NCBIfam" id="TIGR01930">
    <property type="entry name" value="AcCoA-C-Actrans"/>
    <property type="match status" value="1"/>
</dbReference>
<dbReference type="RefSeq" id="WP_382355542.1">
    <property type="nucleotide sequence ID" value="NZ_JBHSMC010000043.1"/>
</dbReference>
<dbReference type="PIRSF" id="PIRSF000429">
    <property type="entry name" value="Ac-CoA_Ac_transf"/>
    <property type="match status" value="1"/>
</dbReference>
<dbReference type="PANTHER" id="PTHR43853:SF21">
    <property type="entry name" value="STEROID 3-KETOACYL-COA THIOLASE"/>
    <property type="match status" value="1"/>
</dbReference>
<accession>A0ABW0LNQ4</accession>
<evidence type="ECO:0000256" key="6">
    <source>
        <dbReference type="RuleBase" id="RU003557"/>
    </source>
</evidence>
<dbReference type="SUPFAM" id="SSF53901">
    <property type="entry name" value="Thiolase-like"/>
    <property type="match status" value="2"/>
</dbReference>
<evidence type="ECO:0000256" key="5">
    <source>
        <dbReference type="ARBA" id="ARBA00024073"/>
    </source>
</evidence>
<dbReference type="GO" id="GO:0003985">
    <property type="term" value="F:acetyl-CoA C-acetyltransferase activity"/>
    <property type="evidence" value="ECO:0007669"/>
    <property type="project" value="UniProtKB-EC"/>
</dbReference>
<feature type="domain" description="Thiolase C-terminal" evidence="8">
    <location>
        <begin position="269"/>
        <end position="389"/>
    </location>
</feature>
<protein>
    <recommendedName>
        <fullName evidence="5">acetyl-CoA C-acyltransferase</fullName>
        <ecNumber evidence="5">2.3.1.16</ecNumber>
    </recommendedName>
</protein>
<evidence type="ECO:0000256" key="3">
    <source>
        <dbReference type="ARBA" id="ARBA00022679"/>
    </source>
</evidence>
<evidence type="ECO:0000256" key="2">
    <source>
        <dbReference type="ARBA" id="ARBA00010982"/>
    </source>
</evidence>
<sequence>MREAVIVSGARTPVGKAKKGALAHMRPDDLGAIAVKETLKRAGNYEGNIDDVIIGCAMPEAEQGMNVARYISVLAGIPDSVPAITVNRYCSSGLQTIAYAAERIMLGNADTIIAGGTESMSLVPMMGHVVRPNVKLAETAPQYYMSMGHTAEEVAKRYSISREDQDIFAVRSHQKAAKAIAAGKFKDEIIPVTVTKRVVDSNHKLVERNIEFSTDEGVRPDTNTNVLAKLRPAFAINGTVTAGNASQTSDGAAAVLVMEHEKAKSLGLQPLVRFRSFAVAGVPPEIMGIGPIEAIPKAVKMAGLELDDIGLFELNEAFASQSIQVIRQLGLNEDIVNVNGGAIALGHPLGCTGTKLTLTLAHEMKRRNVQFGVVTMCIGGGMGAAGVFELM</sequence>
<dbReference type="InterPro" id="IPR016039">
    <property type="entry name" value="Thiolase-like"/>
</dbReference>
<dbReference type="Pfam" id="PF00108">
    <property type="entry name" value="Thiolase_N"/>
    <property type="match status" value="1"/>
</dbReference>
<dbReference type="InterPro" id="IPR020615">
    <property type="entry name" value="Thiolase_acyl_enz_int_AS"/>
</dbReference>
<dbReference type="InterPro" id="IPR020616">
    <property type="entry name" value="Thiolase_N"/>
</dbReference>
<name>A0ABW0LNQ4_9BACI</name>
<dbReference type="InterPro" id="IPR020617">
    <property type="entry name" value="Thiolase_C"/>
</dbReference>
<dbReference type="PROSITE" id="PS00099">
    <property type="entry name" value="THIOLASE_3"/>
    <property type="match status" value="1"/>
</dbReference>
<dbReference type="PROSITE" id="PS00737">
    <property type="entry name" value="THIOLASE_2"/>
    <property type="match status" value="1"/>
</dbReference>
<dbReference type="Pfam" id="PF02803">
    <property type="entry name" value="Thiolase_C"/>
    <property type="match status" value="1"/>
</dbReference>
<evidence type="ECO:0000256" key="4">
    <source>
        <dbReference type="ARBA" id="ARBA00023315"/>
    </source>
</evidence>
<proteinExistence type="inferred from homology"/>
<organism evidence="9 10">
    <name type="scientific">Lederbergia graminis</name>
    <dbReference type="NCBI Taxonomy" id="735518"/>
    <lineage>
        <taxon>Bacteria</taxon>
        <taxon>Bacillati</taxon>
        <taxon>Bacillota</taxon>
        <taxon>Bacilli</taxon>
        <taxon>Bacillales</taxon>
        <taxon>Bacillaceae</taxon>
        <taxon>Lederbergia</taxon>
    </lineage>
</organism>